<dbReference type="PROSITE" id="PS50112">
    <property type="entry name" value="PAS"/>
    <property type="match status" value="1"/>
</dbReference>
<dbReference type="SMART" id="SM00388">
    <property type="entry name" value="HisKA"/>
    <property type="match status" value="1"/>
</dbReference>
<evidence type="ECO:0000313" key="20">
    <source>
        <dbReference type="Proteomes" id="UP000028702"/>
    </source>
</evidence>
<dbReference type="Gene3D" id="6.10.340.10">
    <property type="match status" value="1"/>
</dbReference>
<comment type="caution">
    <text evidence="19">The sequence shown here is derived from an EMBL/GenBank/DDBJ whole genome shotgun (WGS) entry which is preliminary data.</text>
</comment>
<dbReference type="GO" id="GO:0000156">
    <property type="term" value="F:phosphorelay response regulator activity"/>
    <property type="evidence" value="ECO:0007669"/>
    <property type="project" value="TreeGrafter"/>
</dbReference>
<dbReference type="PRINTS" id="PR00344">
    <property type="entry name" value="BCTRLSENSOR"/>
</dbReference>
<dbReference type="GO" id="GO:0030295">
    <property type="term" value="F:protein kinase activator activity"/>
    <property type="evidence" value="ECO:0007669"/>
    <property type="project" value="TreeGrafter"/>
</dbReference>
<evidence type="ECO:0000256" key="9">
    <source>
        <dbReference type="ARBA" id="ARBA00022777"/>
    </source>
</evidence>
<feature type="domain" description="Histidine kinase" evidence="16">
    <location>
        <begin position="515"/>
        <end position="746"/>
    </location>
</feature>
<dbReference type="RefSeq" id="WP_052379222.1">
    <property type="nucleotide sequence ID" value="NZ_BBIO01000004.1"/>
</dbReference>
<evidence type="ECO:0000256" key="6">
    <source>
        <dbReference type="ARBA" id="ARBA00022679"/>
    </source>
</evidence>
<keyword evidence="9 19" id="KW-0418">Kinase</keyword>
<keyword evidence="6" id="KW-0808">Transferase</keyword>
<name>A0A081B8W4_9HYPH</name>
<reference evidence="19 20" key="1">
    <citation type="submission" date="2014-07" db="EMBL/GenBank/DDBJ databases">
        <title>Tepidicaulis marinum gen. nov., sp. nov., a novel marine bacterium denitrifying nitrate to nitrous oxide strictly under microaerobic conditions.</title>
        <authorList>
            <person name="Takeuchi M."/>
            <person name="Yamagishi T."/>
            <person name="Kamagata Y."/>
            <person name="Oshima K."/>
            <person name="Hattori M."/>
            <person name="Katayama T."/>
            <person name="Hanada S."/>
            <person name="Tamaki H."/>
            <person name="Marumo K."/>
            <person name="Maeda H."/>
            <person name="Nedachi M."/>
            <person name="Iwasaki W."/>
            <person name="Suwa Y."/>
            <person name="Sakata S."/>
        </authorList>
    </citation>
    <scope>NUCLEOTIDE SEQUENCE [LARGE SCALE GENOMIC DNA]</scope>
    <source>
        <strain evidence="19 20">MA2</strain>
    </source>
</reference>
<evidence type="ECO:0000256" key="3">
    <source>
        <dbReference type="ARBA" id="ARBA00012438"/>
    </source>
</evidence>
<dbReference type="Pfam" id="PF08448">
    <property type="entry name" value="PAS_4"/>
    <property type="match status" value="1"/>
</dbReference>
<dbReference type="SMART" id="SM00387">
    <property type="entry name" value="HATPase_c"/>
    <property type="match status" value="1"/>
</dbReference>
<evidence type="ECO:0000256" key="13">
    <source>
        <dbReference type="ARBA" id="ARBA00023136"/>
    </source>
</evidence>
<keyword evidence="10" id="KW-0067">ATP-binding</keyword>
<dbReference type="InterPro" id="IPR013656">
    <property type="entry name" value="PAS_4"/>
</dbReference>
<dbReference type="SUPFAM" id="SSF158472">
    <property type="entry name" value="HAMP domain-like"/>
    <property type="match status" value="1"/>
</dbReference>
<dbReference type="eggNOG" id="COG5000">
    <property type="taxonomic scope" value="Bacteria"/>
</dbReference>
<dbReference type="CDD" id="cd00130">
    <property type="entry name" value="PAS"/>
    <property type="match status" value="1"/>
</dbReference>
<dbReference type="Gene3D" id="1.10.287.130">
    <property type="match status" value="1"/>
</dbReference>
<dbReference type="InterPro" id="IPR045671">
    <property type="entry name" value="NtrY-like_N"/>
</dbReference>
<dbReference type="InterPro" id="IPR004358">
    <property type="entry name" value="Sig_transdc_His_kin-like_C"/>
</dbReference>
<accession>A0A081B8W4</accession>
<feature type="transmembrane region" description="Helical" evidence="15">
    <location>
        <begin position="25"/>
        <end position="48"/>
    </location>
</feature>
<evidence type="ECO:0000256" key="1">
    <source>
        <dbReference type="ARBA" id="ARBA00000085"/>
    </source>
</evidence>
<dbReference type="GO" id="GO:0005886">
    <property type="term" value="C:plasma membrane"/>
    <property type="evidence" value="ECO:0007669"/>
    <property type="project" value="UniProtKB-SubCell"/>
</dbReference>
<evidence type="ECO:0000256" key="8">
    <source>
        <dbReference type="ARBA" id="ARBA00022741"/>
    </source>
</evidence>
<dbReference type="Pfam" id="PF19312">
    <property type="entry name" value="NtrY_N"/>
    <property type="match status" value="1"/>
</dbReference>
<dbReference type="SUPFAM" id="SSF55874">
    <property type="entry name" value="ATPase domain of HSP90 chaperone/DNA topoisomerase II/histidine kinase"/>
    <property type="match status" value="1"/>
</dbReference>
<dbReference type="Pfam" id="PF02518">
    <property type="entry name" value="HATPase_c"/>
    <property type="match status" value="1"/>
</dbReference>
<feature type="compositionally biased region" description="Basic and acidic residues" evidence="14">
    <location>
        <begin position="762"/>
        <end position="781"/>
    </location>
</feature>
<dbReference type="InterPro" id="IPR003661">
    <property type="entry name" value="HisK_dim/P_dom"/>
</dbReference>
<keyword evidence="7 15" id="KW-0812">Transmembrane</keyword>
<dbReference type="SMART" id="SM00304">
    <property type="entry name" value="HAMP"/>
    <property type="match status" value="1"/>
</dbReference>
<keyword evidence="13 15" id="KW-0472">Membrane</keyword>
<dbReference type="PROSITE" id="PS50109">
    <property type="entry name" value="HIS_KIN"/>
    <property type="match status" value="1"/>
</dbReference>
<organism evidence="19 20">
    <name type="scientific">Tepidicaulis marinus</name>
    <dbReference type="NCBI Taxonomy" id="1333998"/>
    <lineage>
        <taxon>Bacteria</taxon>
        <taxon>Pseudomonadati</taxon>
        <taxon>Pseudomonadota</taxon>
        <taxon>Alphaproteobacteria</taxon>
        <taxon>Hyphomicrobiales</taxon>
        <taxon>Parvibaculaceae</taxon>
        <taxon>Tepidicaulis</taxon>
    </lineage>
</organism>
<evidence type="ECO:0000313" key="19">
    <source>
        <dbReference type="EMBL" id="GAK44482.1"/>
    </source>
</evidence>
<comment type="catalytic activity">
    <reaction evidence="1">
        <text>ATP + protein L-histidine = ADP + protein N-phospho-L-histidine.</text>
        <dbReference type="EC" id="2.7.13.3"/>
    </reaction>
</comment>
<dbReference type="InterPro" id="IPR036890">
    <property type="entry name" value="HATPase_C_sf"/>
</dbReference>
<dbReference type="AlphaFoldDB" id="A0A081B8W4"/>
<dbReference type="InterPro" id="IPR000014">
    <property type="entry name" value="PAS"/>
</dbReference>
<evidence type="ECO:0000259" key="17">
    <source>
        <dbReference type="PROSITE" id="PS50112"/>
    </source>
</evidence>
<dbReference type="GO" id="GO:0000155">
    <property type="term" value="F:phosphorelay sensor kinase activity"/>
    <property type="evidence" value="ECO:0007669"/>
    <property type="project" value="InterPro"/>
</dbReference>
<evidence type="ECO:0000256" key="15">
    <source>
        <dbReference type="SAM" id="Phobius"/>
    </source>
</evidence>
<keyword evidence="8" id="KW-0547">Nucleotide-binding</keyword>
<sequence length="781" mass="85486">MSATDQLTGVRWDRRVFSFIQRRNISAILAVAIVVAGVFLGSFTYLILTGATPFTPDDGVVLILLILNLAVVLTLCALIFWRVGRIILARRSGIAGAKLHARLVTMFSVVAVMPAIIVAVFATVTLNRGLDIWFGERTREIIGNSLEVAESYLEEHSQVLRSEVTLMANDLSREATSLSTSPQRFQKLLATQAALRALNAAYIISREGKILSRATASVAPSLNLPTDEQFEQAEEGQVVLFTVRDGNQIRALLELPGVNGAYLYAARFIDSRVLDHLTRTQAAVSEYKSLQGRQKGVQVTFALIYIAVALVVLLAAIWLGLWAANRIVEPLGRLMGAAERVRTGDLSTRVEEAGDDDEIDRLSRAFNRMTSQIEEQRNDLISANHEMDERRRFTEAVLAGVSAGVIGLDAEGRINHANKAAQRFLGGSFEAFYGKPLVEVLPAMAQVVAAASGAKKKSAQEQLSLSVGGQDRTLNVRVAGELSGDDIEGYVITFDDITELVLAQRNAAWADVARRIAHEIKNPLTPIQLSAERLRRKYAKEITTDPDVFEQCTETIVRQVNDIGRMVDEFSSFARMPSAVMRETDLGEVVRQSVFLQRVAHTEIQYEFEPPSAPVQVEADGRLISQALTNILKNAFEAVRAHHEQETGRSEVEPGEKIGKISARVEVSGQEAVVTITDTGCGLPKESRQRLTEPYVTTREKGTGLGLAIVKKVMEDHNGILEMRDAPESADGKTGAQVLLRFPLPSHGQSRGLESNVGESRAAQEEARVLTTEEKEAANGV</sequence>
<feature type="transmembrane region" description="Helical" evidence="15">
    <location>
        <begin position="60"/>
        <end position="83"/>
    </location>
</feature>
<keyword evidence="11 15" id="KW-1133">Transmembrane helix</keyword>
<dbReference type="InterPro" id="IPR003594">
    <property type="entry name" value="HATPase_dom"/>
</dbReference>
<feature type="transmembrane region" description="Helical" evidence="15">
    <location>
        <begin position="302"/>
        <end position="324"/>
    </location>
</feature>
<evidence type="ECO:0000256" key="7">
    <source>
        <dbReference type="ARBA" id="ARBA00022692"/>
    </source>
</evidence>
<feature type="transmembrane region" description="Helical" evidence="15">
    <location>
        <begin position="103"/>
        <end position="124"/>
    </location>
</feature>
<dbReference type="CDD" id="cd00082">
    <property type="entry name" value="HisKA"/>
    <property type="match status" value="1"/>
</dbReference>
<dbReference type="InterPro" id="IPR050351">
    <property type="entry name" value="BphY/WalK/GraS-like"/>
</dbReference>
<proteinExistence type="predicted"/>
<dbReference type="STRING" id="1333998.M2A_0981"/>
<keyword evidence="5" id="KW-0597">Phosphoprotein</keyword>
<dbReference type="SUPFAM" id="SSF47384">
    <property type="entry name" value="Homodimeric domain of signal transducing histidine kinase"/>
    <property type="match status" value="1"/>
</dbReference>
<gene>
    <name evidence="19" type="ORF">M2A_0981</name>
</gene>
<keyword evidence="4" id="KW-1003">Cell membrane</keyword>
<dbReference type="Gene3D" id="3.30.565.10">
    <property type="entry name" value="Histidine kinase-like ATPase, C-terminal domain"/>
    <property type="match status" value="1"/>
</dbReference>
<dbReference type="FunFam" id="1.10.287.130:FF:000107">
    <property type="entry name" value="Sensor histidine kinase YycG"/>
    <property type="match status" value="1"/>
</dbReference>
<keyword evidence="12" id="KW-0902">Two-component regulatory system</keyword>
<evidence type="ECO:0000256" key="10">
    <source>
        <dbReference type="ARBA" id="ARBA00022840"/>
    </source>
</evidence>
<dbReference type="Proteomes" id="UP000028702">
    <property type="component" value="Unassembled WGS sequence"/>
</dbReference>
<dbReference type="Pfam" id="PF00672">
    <property type="entry name" value="HAMP"/>
    <property type="match status" value="1"/>
</dbReference>
<dbReference type="PANTHER" id="PTHR42878">
    <property type="entry name" value="TWO-COMPONENT HISTIDINE KINASE"/>
    <property type="match status" value="1"/>
</dbReference>
<evidence type="ECO:0000256" key="12">
    <source>
        <dbReference type="ARBA" id="ARBA00023012"/>
    </source>
</evidence>
<dbReference type="Gene3D" id="3.30.450.20">
    <property type="entry name" value="PAS domain"/>
    <property type="match status" value="1"/>
</dbReference>
<evidence type="ECO:0000256" key="11">
    <source>
        <dbReference type="ARBA" id="ARBA00022989"/>
    </source>
</evidence>
<dbReference type="InterPro" id="IPR036097">
    <property type="entry name" value="HisK_dim/P_sf"/>
</dbReference>
<dbReference type="GO" id="GO:0005524">
    <property type="term" value="F:ATP binding"/>
    <property type="evidence" value="ECO:0007669"/>
    <property type="project" value="UniProtKB-KW"/>
</dbReference>
<dbReference type="SUPFAM" id="SSF55785">
    <property type="entry name" value="PYP-like sensor domain (PAS domain)"/>
    <property type="match status" value="1"/>
</dbReference>
<dbReference type="PANTHER" id="PTHR42878:SF7">
    <property type="entry name" value="SENSOR HISTIDINE KINASE GLRK"/>
    <property type="match status" value="1"/>
</dbReference>
<evidence type="ECO:0000256" key="4">
    <source>
        <dbReference type="ARBA" id="ARBA00022475"/>
    </source>
</evidence>
<dbReference type="InterPro" id="IPR005467">
    <property type="entry name" value="His_kinase_dom"/>
</dbReference>
<evidence type="ECO:0000256" key="5">
    <source>
        <dbReference type="ARBA" id="ARBA00022553"/>
    </source>
</evidence>
<evidence type="ECO:0000256" key="2">
    <source>
        <dbReference type="ARBA" id="ARBA00004651"/>
    </source>
</evidence>
<evidence type="ECO:0000259" key="18">
    <source>
        <dbReference type="PROSITE" id="PS50885"/>
    </source>
</evidence>
<dbReference type="Pfam" id="PF00512">
    <property type="entry name" value="HisKA"/>
    <property type="match status" value="1"/>
</dbReference>
<feature type="domain" description="HAMP" evidence="18">
    <location>
        <begin position="325"/>
        <end position="378"/>
    </location>
</feature>
<evidence type="ECO:0000259" key="16">
    <source>
        <dbReference type="PROSITE" id="PS50109"/>
    </source>
</evidence>
<dbReference type="EC" id="2.7.13.3" evidence="3"/>
<keyword evidence="20" id="KW-1185">Reference proteome</keyword>
<feature type="domain" description="PAS" evidence="17">
    <location>
        <begin position="390"/>
        <end position="438"/>
    </location>
</feature>
<dbReference type="GO" id="GO:0007234">
    <property type="term" value="P:osmosensory signaling via phosphorelay pathway"/>
    <property type="evidence" value="ECO:0007669"/>
    <property type="project" value="TreeGrafter"/>
</dbReference>
<dbReference type="PROSITE" id="PS50885">
    <property type="entry name" value="HAMP"/>
    <property type="match status" value="1"/>
</dbReference>
<evidence type="ECO:0000256" key="14">
    <source>
        <dbReference type="SAM" id="MobiDB-lite"/>
    </source>
</evidence>
<comment type="subcellular location">
    <subcellularLocation>
        <location evidence="2">Cell membrane</location>
        <topology evidence="2">Multi-pass membrane protein</topology>
    </subcellularLocation>
</comment>
<dbReference type="CDD" id="cd06225">
    <property type="entry name" value="HAMP"/>
    <property type="match status" value="1"/>
</dbReference>
<dbReference type="InterPro" id="IPR035965">
    <property type="entry name" value="PAS-like_dom_sf"/>
</dbReference>
<dbReference type="InterPro" id="IPR017232">
    <property type="entry name" value="NtrY"/>
</dbReference>
<dbReference type="InterPro" id="IPR003660">
    <property type="entry name" value="HAMP_dom"/>
</dbReference>
<protein>
    <recommendedName>
        <fullName evidence="3">histidine kinase</fullName>
        <ecNumber evidence="3">2.7.13.3</ecNumber>
    </recommendedName>
</protein>
<feature type="region of interest" description="Disordered" evidence="14">
    <location>
        <begin position="744"/>
        <end position="781"/>
    </location>
</feature>
<dbReference type="EMBL" id="BBIO01000004">
    <property type="protein sequence ID" value="GAK44482.1"/>
    <property type="molecule type" value="Genomic_DNA"/>
</dbReference>
<dbReference type="PIRSF" id="PIRSF037532">
    <property type="entry name" value="STHK_NtrY"/>
    <property type="match status" value="1"/>
</dbReference>